<protein>
    <submittedName>
        <fullName evidence="1">Uncharacterized protein</fullName>
    </submittedName>
</protein>
<name>A0ABT3TY86_9ACTN</name>
<organism evidence="1 2">
    <name type="scientific">Streptomyces beihaiensis</name>
    <dbReference type="NCBI Taxonomy" id="2984495"/>
    <lineage>
        <taxon>Bacteria</taxon>
        <taxon>Bacillati</taxon>
        <taxon>Actinomycetota</taxon>
        <taxon>Actinomycetes</taxon>
        <taxon>Kitasatosporales</taxon>
        <taxon>Streptomycetaceae</taxon>
        <taxon>Streptomyces</taxon>
    </lineage>
</organism>
<sequence length="150" mass="16058">MRMIGLGGVRGLGGLGGLGGLVRRLRQDEIDLVLASGAHDGGFGRGLRRGGYRGRIVSFEPFGGPRCGVRRAAERDRAWRVLPYALGDRDTSWIRRLDGVWDEVVAPGERVLLQVDREPELSQVLAGAGRFGAELALVRTGVAGEAAVAR</sequence>
<proteinExistence type="predicted"/>
<dbReference type="EMBL" id="JAPHNL010000138">
    <property type="protein sequence ID" value="MCX3060943.1"/>
    <property type="molecule type" value="Genomic_DNA"/>
</dbReference>
<dbReference type="Proteomes" id="UP001163064">
    <property type="component" value="Unassembled WGS sequence"/>
</dbReference>
<reference evidence="1" key="1">
    <citation type="submission" date="2022-10" db="EMBL/GenBank/DDBJ databases">
        <title>Streptomyces beihaiensis sp. nov., a chitin degrading actinobacterium, isolated from shrimp pond soil.</title>
        <authorList>
            <person name="Xie J."/>
            <person name="Shen N."/>
        </authorList>
    </citation>
    <scope>NUCLEOTIDE SEQUENCE</scope>
    <source>
        <strain evidence="1">GXMU-J5</strain>
    </source>
</reference>
<evidence type="ECO:0000313" key="1">
    <source>
        <dbReference type="EMBL" id="MCX3060943.1"/>
    </source>
</evidence>
<gene>
    <name evidence="1" type="ORF">OFY01_14480</name>
</gene>
<dbReference type="RefSeq" id="WP_266599930.1">
    <property type="nucleotide sequence ID" value="NZ_JAPHNL010000138.1"/>
</dbReference>
<accession>A0ABT3TY86</accession>
<evidence type="ECO:0000313" key="2">
    <source>
        <dbReference type="Proteomes" id="UP001163064"/>
    </source>
</evidence>
<comment type="caution">
    <text evidence="1">The sequence shown here is derived from an EMBL/GenBank/DDBJ whole genome shotgun (WGS) entry which is preliminary data.</text>
</comment>
<keyword evidence="2" id="KW-1185">Reference proteome</keyword>